<evidence type="ECO:0000256" key="4">
    <source>
        <dbReference type="ARBA" id="ARBA00022989"/>
    </source>
</evidence>
<dbReference type="EMBL" id="BEXB01000009">
    <property type="protein sequence ID" value="GAY75848.1"/>
    <property type="molecule type" value="Genomic_DNA"/>
</dbReference>
<evidence type="ECO:0000256" key="5">
    <source>
        <dbReference type="ARBA" id="ARBA00023136"/>
    </source>
</evidence>
<keyword evidence="7" id="KW-0131">Cell cycle</keyword>
<dbReference type="PANTHER" id="PTHR30474">
    <property type="entry name" value="CELL CYCLE PROTEIN"/>
    <property type="match status" value="1"/>
</dbReference>
<evidence type="ECO:0000256" key="2">
    <source>
        <dbReference type="ARBA" id="ARBA00022692"/>
    </source>
</evidence>
<keyword evidence="3" id="KW-0133">Cell shape</keyword>
<dbReference type="AlphaFoldDB" id="A0A4Y1ZAR4"/>
<dbReference type="GO" id="GO:0032153">
    <property type="term" value="C:cell division site"/>
    <property type="evidence" value="ECO:0007669"/>
    <property type="project" value="TreeGrafter"/>
</dbReference>
<sequence>MLNRDSLAKIDYTLFFIVFLLACISYISISMAPLKSGAPAVGLAYRQVIWYVFSTMIAVAIMFFDYERLKRMHWIFYGIGMFLLIGLTFAQLGLPIPMVDKSHGATSWYAMPGIGQLQPSEFMKLFMIVSIATTIDKHNEVYSIRGLREDLLLLGKIALVSFPPFILVFIQPDLGTALVMFSIILSMTIVSGINWKIIVSILTTLTAGLAFFAISWFHFPTVINFFLKSHQKGRFLAWQDPERYSMDEGYQLLQSMKSIGSGEFFNHQFNSAIVFPESYNDFIFAVIGGSFGFVGAVTVILLFFLLISRVIKAGAETHDPFGGYICTGIVGMIMFQVFENIGMTIQVMPVTGITLPFLSYGGSSLLSSMICIGLVQSIRLQTQNLCSPKQPRAAVFNKEIKYMALNLLKGTSDFSDTEIKLMKQAQLEKIGEKARYGG</sequence>
<dbReference type="GO" id="GO:0008360">
    <property type="term" value="P:regulation of cell shape"/>
    <property type="evidence" value="ECO:0007669"/>
    <property type="project" value="UniProtKB-KW"/>
</dbReference>
<name>A0A4Y1ZAR4_9BACL</name>
<proteinExistence type="predicted"/>
<dbReference type="GO" id="GO:0005886">
    <property type="term" value="C:plasma membrane"/>
    <property type="evidence" value="ECO:0007669"/>
    <property type="project" value="TreeGrafter"/>
</dbReference>
<keyword evidence="5 6" id="KW-0472">Membrane</keyword>
<evidence type="ECO:0000313" key="8">
    <source>
        <dbReference type="Proteomes" id="UP000319716"/>
    </source>
</evidence>
<keyword evidence="4 6" id="KW-1133">Transmembrane helix</keyword>
<organism evidence="7 8">
    <name type="scientific">Sporolactobacillus inulinus</name>
    <dbReference type="NCBI Taxonomy" id="2078"/>
    <lineage>
        <taxon>Bacteria</taxon>
        <taxon>Bacillati</taxon>
        <taxon>Bacillota</taxon>
        <taxon>Bacilli</taxon>
        <taxon>Bacillales</taxon>
        <taxon>Sporolactobacillaceae</taxon>
        <taxon>Sporolactobacillus</taxon>
    </lineage>
</organism>
<gene>
    <name evidence="7" type="ORF">NBRC111894_1402</name>
</gene>
<accession>A0A4Y1ZAR4</accession>
<dbReference type="GO" id="GO:0015648">
    <property type="term" value="F:lipid-linked peptidoglycan transporter activity"/>
    <property type="evidence" value="ECO:0007669"/>
    <property type="project" value="TreeGrafter"/>
</dbReference>
<feature type="transmembrane region" description="Helical" evidence="6">
    <location>
        <begin position="319"/>
        <end position="337"/>
    </location>
</feature>
<feature type="transmembrane region" description="Helical" evidence="6">
    <location>
        <begin position="12"/>
        <end position="29"/>
    </location>
</feature>
<keyword evidence="7" id="KW-0132">Cell division</keyword>
<dbReference type="Proteomes" id="UP000319716">
    <property type="component" value="Unassembled WGS sequence"/>
</dbReference>
<evidence type="ECO:0000256" key="6">
    <source>
        <dbReference type="SAM" id="Phobius"/>
    </source>
</evidence>
<dbReference type="RefSeq" id="WP_262392417.1">
    <property type="nucleotide sequence ID" value="NZ_BEXB01000009.1"/>
</dbReference>
<dbReference type="Pfam" id="PF01098">
    <property type="entry name" value="FTSW_RODA_SPOVE"/>
    <property type="match status" value="1"/>
</dbReference>
<feature type="transmembrane region" description="Helical" evidence="6">
    <location>
        <begin position="49"/>
        <end position="67"/>
    </location>
</feature>
<dbReference type="InterPro" id="IPR001182">
    <property type="entry name" value="FtsW/RodA"/>
</dbReference>
<protein>
    <submittedName>
        <fullName evidence="7">Cell division protein FtsW</fullName>
    </submittedName>
</protein>
<evidence type="ECO:0000256" key="1">
    <source>
        <dbReference type="ARBA" id="ARBA00004141"/>
    </source>
</evidence>
<feature type="transmembrane region" description="Helical" evidence="6">
    <location>
        <begin position="176"/>
        <end position="195"/>
    </location>
</feature>
<evidence type="ECO:0000313" key="7">
    <source>
        <dbReference type="EMBL" id="GAY75848.1"/>
    </source>
</evidence>
<dbReference type="PROSITE" id="PS51257">
    <property type="entry name" value="PROKAR_LIPOPROTEIN"/>
    <property type="match status" value="1"/>
</dbReference>
<feature type="transmembrane region" description="Helical" evidence="6">
    <location>
        <begin position="74"/>
        <end position="94"/>
    </location>
</feature>
<dbReference type="PANTHER" id="PTHR30474:SF1">
    <property type="entry name" value="PEPTIDOGLYCAN GLYCOSYLTRANSFERASE MRDB"/>
    <property type="match status" value="1"/>
</dbReference>
<keyword evidence="2 6" id="KW-0812">Transmembrane</keyword>
<evidence type="ECO:0000256" key="3">
    <source>
        <dbReference type="ARBA" id="ARBA00022960"/>
    </source>
</evidence>
<comment type="caution">
    <text evidence="7">The sequence shown here is derived from an EMBL/GenBank/DDBJ whole genome shotgun (WGS) entry which is preliminary data.</text>
</comment>
<feature type="transmembrane region" description="Helical" evidence="6">
    <location>
        <begin position="207"/>
        <end position="227"/>
    </location>
</feature>
<reference evidence="7 8" key="1">
    <citation type="submission" date="2017-11" db="EMBL/GenBank/DDBJ databases">
        <title>Draft Genome Sequence of Sporolactobacillus inulinus NBRC 111894 Isolated from Koso, a Japanese Sugar-Vegetable Fermented Beverage.</title>
        <authorList>
            <person name="Chiou T.Y."/>
            <person name="Oshima K."/>
            <person name="Suda W."/>
            <person name="Hattori M."/>
            <person name="Takahashi T."/>
        </authorList>
    </citation>
    <scope>NUCLEOTIDE SEQUENCE [LARGE SCALE GENOMIC DNA]</scope>
    <source>
        <strain evidence="7 8">NBRC111894</strain>
    </source>
</reference>
<feature type="transmembrane region" description="Helical" evidence="6">
    <location>
        <begin position="282"/>
        <end position="307"/>
    </location>
</feature>
<dbReference type="GO" id="GO:0051301">
    <property type="term" value="P:cell division"/>
    <property type="evidence" value="ECO:0007669"/>
    <property type="project" value="UniProtKB-KW"/>
</dbReference>
<feature type="transmembrane region" description="Helical" evidence="6">
    <location>
        <begin position="357"/>
        <end position="375"/>
    </location>
</feature>
<comment type="subcellular location">
    <subcellularLocation>
        <location evidence="1">Membrane</location>
        <topology evidence="1">Multi-pass membrane protein</topology>
    </subcellularLocation>
</comment>